<dbReference type="OrthoDB" id="5720311at2"/>
<sequence length="406" mass="43828">MTAILKGIRVLEVAEYVMAPAAAAVLADWGADVIKVEHAERGDMVRSTTSWGVRPGINGFTYVWEAFNRGKRSIGLDLSKPEAREILYDLIRKADVFVTNFLPRSRQKLGIDVDDVRRINPDIIYGRGSAYGPHGPDAAKGGFDGLTYWEETGASLSAMPREDGDLVSLPAPAFGDSQVGMAFAGGLVAALFHRERTGEALVVDSSLLSGGMWAMQAALVGANLCGVEMLRNGDRSKAASPLTNSYRTSDGHFIALAMLQGDKYWKDLCDLMERPDLASNPRYVDVEARGINNVALIAELDRIFAQHPLAHWQALLSTQDGQWATVQPVGALNRNAQALANGFVQTVDYGGGRSINLVASPVMFDGASPDLAPAPELGVDTEMVLNEDLGIDWDRILELKEIGAIT</sequence>
<dbReference type="InterPro" id="IPR044855">
    <property type="entry name" value="CoA-Trfase_III_dom3_sf"/>
</dbReference>
<gene>
    <name evidence="2" type="ORF">COO09_07655</name>
</gene>
<dbReference type="Proteomes" id="UP000218934">
    <property type="component" value="Unassembled WGS sequence"/>
</dbReference>
<dbReference type="KEGG" id="rdi:CMV14_03520"/>
<dbReference type="RefSeq" id="WP_066959697.1">
    <property type="nucleotide sequence ID" value="NZ_CP023449.1"/>
</dbReference>
<dbReference type="Gene3D" id="3.30.1540.10">
    <property type="entry name" value="formyl-coa transferase, domain 3"/>
    <property type="match status" value="1"/>
</dbReference>
<dbReference type="Pfam" id="PF02515">
    <property type="entry name" value="CoA_transf_3"/>
    <property type="match status" value="1"/>
</dbReference>
<reference evidence="2 3" key="1">
    <citation type="submission" date="2017-09" db="EMBL/GenBank/DDBJ databases">
        <title>The Catabolism of 3,6-Dichlorosalicylic acid is Initiated by the Cytochrome P450 Monooxygenase DsmABC in Rhizorhabdus dicambivorans Ndbn-20.</title>
        <authorList>
            <person name="Na L."/>
        </authorList>
    </citation>
    <scope>NUCLEOTIDE SEQUENCE [LARGE SCALE GENOMIC DNA]</scope>
    <source>
        <strain evidence="2 3">Ndbn-20m</strain>
    </source>
</reference>
<evidence type="ECO:0000256" key="1">
    <source>
        <dbReference type="ARBA" id="ARBA00022679"/>
    </source>
</evidence>
<keyword evidence="1 2" id="KW-0808">Transferase</keyword>
<evidence type="ECO:0000313" key="2">
    <source>
        <dbReference type="EMBL" id="PCE42709.1"/>
    </source>
</evidence>
<dbReference type="InterPro" id="IPR023606">
    <property type="entry name" value="CoA-Trfase_III_dom_1_sf"/>
</dbReference>
<dbReference type="PANTHER" id="PTHR48207">
    <property type="entry name" value="SUCCINATE--HYDROXYMETHYLGLUTARATE COA-TRANSFERASE"/>
    <property type="match status" value="1"/>
</dbReference>
<comment type="caution">
    <text evidence="2">The sequence shown here is derived from an EMBL/GenBank/DDBJ whole genome shotgun (WGS) entry which is preliminary data.</text>
</comment>
<evidence type="ECO:0000313" key="3">
    <source>
        <dbReference type="Proteomes" id="UP000218934"/>
    </source>
</evidence>
<dbReference type="InterPro" id="IPR003673">
    <property type="entry name" value="CoA-Trfase_fam_III"/>
</dbReference>
<dbReference type="Gene3D" id="3.40.50.10540">
    <property type="entry name" value="Crotonobetainyl-coa:carnitine coa-transferase, domain 1"/>
    <property type="match status" value="1"/>
</dbReference>
<dbReference type="GO" id="GO:0008410">
    <property type="term" value="F:CoA-transferase activity"/>
    <property type="evidence" value="ECO:0007669"/>
    <property type="project" value="TreeGrafter"/>
</dbReference>
<name>A0A2A4FYY5_9SPHN</name>
<protein>
    <submittedName>
        <fullName evidence="2">CoA transferase</fullName>
    </submittedName>
</protein>
<dbReference type="EMBL" id="NWUF01000006">
    <property type="protein sequence ID" value="PCE42709.1"/>
    <property type="molecule type" value="Genomic_DNA"/>
</dbReference>
<dbReference type="AlphaFoldDB" id="A0A2A4FYY5"/>
<accession>A0A2A4FYY5</accession>
<dbReference type="PANTHER" id="PTHR48207:SF3">
    <property type="entry name" value="SUCCINATE--HYDROXYMETHYLGLUTARATE COA-TRANSFERASE"/>
    <property type="match status" value="1"/>
</dbReference>
<dbReference type="SUPFAM" id="SSF89796">
    <property type="entry name" value="CoA-transferase family III (CaiB/BaiF)"/>
    <property type="match status" value="1"/>
</dbReference>
<organism evidence="2 3">
    <name type="scientific">Rhizorhabdus dicambivorans</name>
    <dbReference type="NCBI Taxonomy" id="1850238"/>
    <lineage>
        <taxon>Bacteria</taxon>
        <taxon>Pseudomonadati</taxon>
        <taxon>Pseudomonadota</taxon>
        <taxon>Alphaproteobacteria</taxon>
        <taxon>Sphingomonadales</taxon>
        <taxon>Sphingomonadaceae</taxon>
        <taxon>Rhizorhabdus</taxon>
    </lineage>
</organism>
<proteinExistence type="predicted"/>
<keyword evidence="3" id="KW-1185">Reference proteome</keyword>
<dbReference type="InterPro" id="IPR050483">
    <property type="entry name" value="CoA-transferase_III_domain"/>
</dbReference>